<sequence>FLVDALWAAVIDIEKWFTKWTVAATDSEPAKEYWTITQYYLSEESLEEDCGVQDDDFSTLRDAGIWVYNHSGELMLIPRSEADIKSKTIFTKQNCTPRMGTHYHYNMTQEMLCENQLPWFALTMDGELIGSGLQFFGDLSKPLKYREWCEKFEGSDVERV</sequence>
<protein>
    <submittedName>
        <fullName evidence="1">Jg1371 protein</fullName>
    </submittedName>
</protein>
<organism evidence="1 2">
    <name type="scientific">Pararge aegeria aegeria</name>
    <dbReference type="NCBI Taxonomy" id="348720"/>
    <lineage>
        <taxon>Eukaryota</taxon>
        <taxon>Metazoa</taxon>
        <taxon>Ecdysozoa</taxon>
        <taxon>Arthropoda</taxon>
        <taxon>Hexapoda</taxon>
        <taxon>Insecta</taxon>
        <taxon>Pterygota</taxon>
        <taxon>Neoptera</taxon>
        <taxon>Endopterygota</taxon>
        <taxon>Lepidoptera</taxon>
        <taxon>Glossata</taxon>
        <taxon>Ditrysia</taxon>
        <taxon>Papilionoidea</taxon>
        <taxon>Nymphalidae</taxon>
        <taxon>Satyrinae</taxon>
        <taxon>Satyrini</taxon>
        <taxon>Parargina</taxon>
        <taxon>Pararge</taxon>
    </lineage>
</organism>
<evidence type="ECO:0000313" key="2">
    <source>
        <dbReference type="Proteomes" id="UP000838756"/>
    </source>
</evidence>
<dbReference type="OrthoDB" id="6917083at2759"/>
<reference evidence="1" key="1">
    <citation type="submission" date="2022-03" db="EMBL/GenBank/DDBJ databases">
        <authorList>
            <person name="Lindestad O."/>
        </authorList>
    </citation>
    <scope>NUCLEOTIDE SEQUENCE</scope>
</reference>
<name>A0A8S4QWD1_9NEOP</name>
<keyword evidence="2" id="KW-1185">Reference proteome</keyword>
<evidence type="ECO:0000313" key="1">
    <source>
        <dbReference type="EMBL" id="CAH2226616.1"/>
    </source>
</evidence>
<dbReference type="Proteomes" id="UP000838756">
    <property type="component" value="Unassembled WGS sequence"/>
</dbReference>
<gene>
    <name evidence="1" type="primary">jg1371</name>
    <name evidence="1" type="ORF">PAEG_LOCUS7311</name>
</gene>
<dbReference type="AlphaFoldDB" id="A0A8S4QWD1"/>
<accession>A0A8S4QWD1</accession>
<dbReference type="EMBL" id="CAKXAJ010021682">
    <property type="protein sequence ID" value="CAH2226616.1"/>
    <property type="molecule type" value="Genomic_DNA"/>
</dbReference>
<feature type="non-terminal residue" evidence="1">
    <location>
        <position position="1"/>
    </location>
</feature>
<proteinExistence type="predicted"/>
<comment type="caution">
    <text evidence="1">The sequence shown here is derived from an EMBL/GenBank/DDBJ whole genome shotgun (WGS) entry which is preliminary data.</text>
</comment>